<feature type="transmembrane region" description="Helical" evidence="1">
    <location>
        <begin position="324"/>
        <end position="346"/>
    </location>
</feature>
<feature type="transmembrane region" description="Helical" evidence="1">
    <location>
        <begin position="264"/>
        <end position="284"/>
    </location>
</feature>
<evidence type="ECO:0000313" key="3">
    <source>
        <dbReference type="Proteomes" id="UP000440732"/>
    </source>
</evidence>
<name>A0A6A3Q1Z5_9STRA</name>
<evidence type="ECO:0000256" key="1">
    <source>
        <dbReference type="SAM" id="Phobius"/>
    </source>
</evidence>
<keyword evidence="1" id="KW-1133">Transmembrane helix</keyword>
<feature type="non-terminal residue" evidence="2">
    <location>
        <position position="363"/>
    </location>
</feature>
<keyword evidence="1" id="KW-0812">Transmembrane</keyword>
<protein>
    <submittedName>
        <fullName evidence="2">Uncharacterized protein</fullName>
    </submittedName>
</protein>
<organism evidence="2 3">
    <name type="scientific">Phytophthora fragariae</name>
    <dbReference type="NCBI Taxonomy" id="53985"/>
    <lineage>
        <taxon>Eukaryota</taxon>
        <taxon>Sar</taxon>
        <taxon>Stramenopiles</taxon>
        <taxon>Oomycota</taxon>
        <taxon>Peronosporomycetes</taxon>
        <taxon>Peronosporales</taxon>
        <taxon>Peronosporaceae</taxon>
        <taxon>Phytophthora</taxon>
    </lineage>
</organism>
<sequence>MFEDLYTATPSRPPRYSSIPAADFNVFPEYNEYRPNVSNDNIVGSKLALATNGEDLLAVVPDLLKQFPYGFDSRLPVLSRSIAPHNTYHPAKTVLQSLFHGYYAGFRVREITTTGVYIEAACTTVQHWEMYGLMIQSPDDIPVCSTTDVCVHNYYNSLWEWISELDSSVERVADLYQMMIHKRSVLLTQIWAYRCQNSRMQVVYLAEVTYHLIFRSDLYYLGLATGTLTVEVVANLTFSFFVLPYINLLKARSGGQQLDRHFRLTWETMQILITPCITALLMTVRETSLSFVVDWNGEMQRKTMAPGAKYCKLNDSYIPLNVNLAVVVLAISTALDLIAFAVSFIIQKRSQYWENVRSFASSV</sequence>
<feature type="transmembrane region" description="Helical" evidence="1">
    <location>
        <begin position="218"/>
        <end position="243"/>
    </location>
</feature>
<dbReference type="Proteomes" id="UP000440732">
    <property type="component" value="Unassembled WGS sequence"/>
</dbReference>
<dbReference type="EMBL" id="QXGA01005421">
    <property type="protein sequence ID" value="KAE9067206.1"/>
    <property type="molecule type" value="Genomic_DNA"/>
</dbReference>
<evidence type="ECO:0000313" key="2">
    <source>
        <dbReference type="EMBL" id="KAE9067206.1"/>
    </source>
</evidence>
<dbReference type="AlphaFoldDB" id="A0A6A3Q1Z5"/>
<keyword evidence="1" id="KW-0472">Membrane</keyword>
<gene>
    <name evidence="2" type="ORF">PF006_g30044</name>
</gene>
<proteinExistence type="predicted"/>
<comment type="caution">
    <text evidence="2">The sequence shown here is derived from an EMBL/GenBank/DDBJ whole genome shotgun (WGS) entry which is preliminary data.</text>
</comment>
<reference evidence="2 3" key="1">
    <citation type="submission" date="2018-08" db="EMBL/GenBank/DDBJ databases">
        <title>Genomic investigation of the strawberry pathogen Phytophthora fragariae indicates pathogenicity is determined by transcriptional variation in three key races.</title>
        <authorList>
            <person name="Adams T.M."/>
            <person name="Armitage A.D."/>
            <person name="Sobczyk M.K."/>
            <person name="Bates H.J."/>
            <person name="Dunwell J.M."/>
            <person name="Nellist C.F."/>
            <person name="Harrison R.J."/>
        </authorList>
    </citation>
    <scope>NUCLEOTIDE SEQUENCE [LARGE SCALE GENOMIC DNA]</scope>
    <source>
        <strain evidence="2 3">NOV-5</strain>
    </source>
</reference>
<accession>A0A6A3Q1Z5</accession>